<accession>A0A098GAK0</accession>
<name>A0A098GAK0_9GAMM</name>
<keyword evidence="4" id="KW-1185">Reference proteome</keyword>
<feature type="coiled-coil region" evidence="1">
    <location>
        <begin position="33"/>
        <end position="115"/>
    </location>
</feature>
<keyword evidence="1" id="KW-0175">Coiled coil</keyword>
<feature type="transmembrane region" description="Helical" evidence="2">
    <location>
        <begin position="176"/>
        <end position="195"/>
    </location>
</feature>
<dbReference type="KEGG" id="lfa:LFA_3725"/>
<dbReference type="STRING" id="1212491.LFA_3725"/>
<keyword evidence="2" id="KW-0472">Membrane</keyword>
<protein>
    <submittedName>
        <fullName evidence="3">Uncharacterized protein</fullName>
    </submittedName>
</protein>
<dbReference type="EMBL" id="LN614827">
    <property type="protein sequence ID" value="CEG59050.1"/>
    <property type="molecule type" value="Genomic_DNA"/>
</dbReference>
<keyword evidence="2" id="KW-1133">Transmembrane helix</keyword>
<keyword evidence="2" id="KW-0812">Transmembrane</keyword>
<evidence type="ECO:0000256" key="1">
    <source>
        <dbReference type="SAM" id="Coils"/>
    </source>
</evidence>
<gene>
    <name evidence="3" type="ORF">LFA_3725</name>
</gene>
<reference evidence="4" key="1">
    <citation type="submission" date="2014-09" db="EMBL/GenBank/DDBJ databases">
        <authorList>
            <person name="Gomez-Valero L."/>
        </authorList>
    </citation>
    <scope>NUCLEOTIDE SEQUENCE [LARGE SCALE GENOMIC DNA]</scope>
    <source>
        <strain evidence="4">ATCC700992</strain>
    </source>
</reference>
<organism evidence="3 4">
    <name type="scientific">Legionella fallonii LLAP-10</name>
    <dbReference type="NCBI Taxonomy" id="1212491"/>
    <lineage>
        <taxon>Bacteria</taxon>
        <taxon>Pseudomonadati</taxon>
        <taxon>Pseudomonadota</taxon>
        <taxon>Gammaproteobacteria</taxon>
        <taxon>Legionellales</taxon>
        <taxon>Legionellaceae</taxon>
        <taxon>Legionella</taxon>
    </lineage>
</organism>
<proteinExistence type="predicted"/>
<dbReference type="OrthoDB" id="5645074at2"/>
<dbReference type="RefSeq" id="WP_045097246.1">
    <property type="nucleotide sequence ID" value="NZ_LN614827.1"/>
</dbReference>
<dbReference type="HOGENOM" id="CLU_098998_0_0_6"/>
<dbReference type="AlphaFoldDB" id="A0A098GAK0"/>
<evidence type="ECO:0000313" key="3">
    <source>
        <dbReference type="EMBL" id="CEG59050.1"/>
    </source>
</evidence>
<evidence type="ECO:0000256" key="2">
    <source>
        <dbReference type="SAM" id="Phobius"/>
    </source>
</evidence>
<dbReference type="Proteomes" id="UP000032430">
    <property type="component" value="Chromosome I"/>
</dbReference>
<evidence type="ECO:0000313" key="4">
    <source>
        <dbReference type="Proteomes" id="UP000032430"/>
    </source>
</evidence>
<sequence>MEHLQENDLSKIKELLRHTGEFIAYFELAESKMIEWRQELEQQATRINQQSQRLQNELTALEELLSQAGTTRFRVIAEKALSQGEIQLQLLENSCNQFTANFQEQQEQLELLTVQCVTKIEQHCAKATEAIGKQLAKYDVHQFHRVANESCDHVERVASDAVHKSNKLLSMFEMRFGLFTVFTTIATAFFIVLYLNGELPWETHHKAVSERQAGKALLQAWPRLTLEEKTKIINDNVLQHGG</sequence>